<dbReference type="PANTHER" id="PTHR43280:SF2">
    <property type="entry name" value="HTH-TYPE TRANSCRIPTIONAL REGULATOR EXSA"/>
    <property type="match status" value="1"/>
</dbReference>
<dbReference type="InterPro" id="IPR020449">
    <property type="entry name" value="Tscrpt_reg_AraC-type_HTH"/>
</dbReference>
<dbReference type="InterPro" id="IPR009057">
    <property type="entry name" value="Homeodomain-like_sf"/>
</dbReference>
<protein>
    <submittedName>
        <fullName evidence="5">AraC family transcriptional regulator</fullName>
    </submittedName>
</protein>
<keyword evidence="1" id="KW-0805">Transcription regulation</keyword>
<comment type="caution">
    <text evidence="5">The sequence shown here is derived from an EMBL/GenBank/DDBJ whole genome shotgun (WGS) entry which is preliminary data.</text>
</comment>
<dbReference type="PROSITE" id="PS01124">
    <property type="entry name" value="HTH_ARAC_FAMILY_2"/>
    <property type="match status" value="1"/>
</dbReference>
<evidence type="ECO:0000313" key="6">
    <source>
        <dbReference type="Proteomes" id="UP000293142"/>
    </source>
</evidence>
<dbReference type="Gene3D" id="2.60.120.10">
    <property type="entry name" value="Jelly Rolls"/>
    <property type="match status" value="1"/>
</dbReference>
<dbReference type="InterPro" id="IPR018060">
    <property type="entry name" value="HTH_AraC"/>
</dbReference>
<accession>A0A4Q9DRP0</accession>
<keyword evidence="2" id="KW-0238">DNA-binding</keyword>
<dbReference type="PRINTS" id="PR00032">
    <property type="entry name" value="HTHARAC"/>
</dbReference>
<dbReference type="GO" id="GO:0003700">
    <property type="term" value="F:DNA-binding transcription factor activity"/>
    <property type="evidence" value="ECO:0007669"/>
    <property type="project" value="InterPro"/>
</dbReference>
<gene>
    <name evidence="5" type="ORF">EYB31_15720</name>
</gene>
<organism evidence="5 6">
    <name type="scientific">Paenibacillus thalictri</name>
    <dbReference type="NCBI Taxonomy" id="2527873"/>
    <lineage>
        <taxon>Bacteria</taxon>
        <taxon>Bacillati</taxon>
        <taxon>Bacillota</taxon>
        <taxon>Bacilli</taxon>
        <taxon>Bacillales</taxon>
        <taxon>Paenibacillaceae</taxon>
        <taxon>Paenibacillus</taxon>
    </lineage>
</organism>
<evidence type="ECO:0000259" key="4">
    <source>
        <dbReference type="PROSITE" id="PS01124"/>
    </source>
</evidence>
<evidence type="ECO:0000256" key="2">
    <source>
        <dbReference type="ARBA" id="ARBA00023125"/>
    </source>
</evidence>
<dbReference type="Proteomes" id="UP000293142">
    <property type="component" value="Unassembled WGS sequence"/>
</dbReference>
<dbReference type="SUPFAM" id="SSF46689">
    <property type="entry name" value="Homeodomain-like"/>
    <property type="match status" value="2"/>
</dbReference>
<feature type="domain" description="HTH araC/xylS-type" evidence="4">
    <location>
        <begin position="178"/>
        <end position="277"/>
    </location>
</feature>
<dbReference type="Pfam" id="PF02311">
    <property type="entry name" value="AraC_binding"/>
    <property type="match status" value="1"/>
</dbReference>
<dbReference type="GO" id="GO:0043565">
    <property type="term" value="F:sequence-specific DNA binding"/>
    <property type="evidence" value="ECO:0007669"/>
    <property type="project" value="InterPro"/>
</dbReference>
<evidence type="ECO:0000256" key="3">
    <source>
        <dbReference type="ARBA" id="ARBA00023163"/>
    </source>
</evidence>
<keyword evidence="6" id="KW-1185">Reference proteome</keyword>
<dbReference type="SUPFAM" id="SSF51215">
    <property type="entry name" value="Regulatory protein AraC"/>
    <property type="match status" value="1"/>
</dbReference>
<sequence length="280" mass="33440">METSLFPKDPFSFGYNINRPIQGVFHSHNQYEVYYFHGGKCNYLIGDKIYVLAPGDLIILNGMTLHCANVDPDYEYRRSTIHFDPVYIRPFLELTGAVNVLKPFQDLRNYRIQLRGQDKEEAERLLLNLSGFNRRKDLIDFNRFRLAFVDLLYFIYQFCQKPLEEKQEFPTDKEKHVQDIISFVESHYGEDLHMEQLERELHLSKYYLSKIFKDVTGVTIFDYLYQLRINQAKILFLLYKDMSVTEVCYQVGFKHLAHFSRMFKTQVGNTPEKFRKQMRT</sequence>
<dbReference type="AlphaFoldDB" id="A0A4Q9DRP0"/>
<dbReference type="SMART" id="SM00342">
    <property type="entry name" value="HTH_ARAC"/>
    <property type="match status" value="1"/>
</dbReference>
<dbReference type="Gene3D" id="1.10.10.60">
    <property type="entry name" value="Homeodomain-like"/>
    <property type="match status" value="2"/>
</dbReference>
<dbReference type="RefSeq" id="WP_131014295.1">
    <property type="nucleotide sequence ID" value="NZ_SIRE01000010.1"/>
</dbReference>
<dbReference type="EMBL" id="SIRE01000010">
    <property type="protein sequence ID" value="TBL78311.1"/>
    <property type="molecule type" value="Genomic_DNA"/>
</dbReference>
<dbReference type="Pfam" id="PF12833">
    <property type="entry name" value="HTH_18"/>
    <property type="match status" value="1"/>
</dbReference>
<dbReference type="InterPro" id="IPR014710">
    <property type="entry name" value="RmlC-like_jellyroll"/>
</dbReference>
<name>A0A4Q9DRP0_9BACL</name>
<proteinExistence type="predicted"/>
<dbReference type="OrthoDB" id="2713997at2"/>
<evidence type="ECO:0000313" key="5">
    <source>
        <dbReference type="EMBL" id="TBL78311.1"/>
    </source>
</evidence>
<evidence type="ECO:0000256" key="1">
    <source>
        <dbReference type="ARBA" id="ARBA00023015"/>
    </source>
</evidence>
<dbReference type="InterPro" id="IPR037923">
    <property type="entry name" value="HTH-like"/>
</dbReference>
<reference evidence="5 6" key="1">
    <citation type="submission" date="2019-02" db="EMBL/GenBank/DDBJ databases">
        <title>Paenibacillus sp. nov., isolated from surface-sterilized tissue of Thalictrum simplex L.</title>
        <authorList>
            <person name="Tuo L."/>
        </authorList>
    </citation>
    <scope>NUCLEOTIDE SEQUENCE [LARGE SCALE GENOMIC DNA]</scope>
    <source>
        <strain evidence="5 6">N2SHLJ1</strain>
    </source>
</reference>
<keyword evidence="3" id="KW-0804">Transcription</keyword>
<dbReference type="PANTHER" id="PTHR43280">
    <property type="entry name" value="ARAC-FAMILY TRANSCRIPTIONAL REGULATOR"/>
    <property type="match status" value="1"/>
</dbReference>
<dbReference type="InterPro" id="IPR003313">
    <property type="entry name" value="AraC-bd"/>
</dbReference>